<feature type="compositionally biased region" description="Low complexity" evidence="6">
    <location>
        <begin position="617"/>
        <end position="633"/>
    </location>
</feature>
<dbReference type="CDD" id="cd01668">
    <property type="entry name" value="TGS_RSH"/>
    <property type="match status" value="1"/>
</dbReference>
<dbReference type="NCBIfam" id="TIGR00691">
    <property type="entry name" value="spoT_relA"/>
    <property type="match status" value="1"/>
</dbReference>
<evidence type="ECO:0000256" key="1">
    <source>
        <dbReference type="ARBA" id="ARBA00022801"/>
    </source>
</evidence>
<evidence type="ECO:0000256" key="6">
    <source>
        <dbReference type="SAM" id="MobiDB-lite"/>
    </source>
</evidence>
<dbReference type="InterPro" id="IPR007685">
    <property type="entry name" value="RelA_SpoT"/>
</dbReference>
<dbReference type="Pfam" id="PF13291">
    <property type="entry name" value="ACT_4"/>
    <property type="match status" value="1"/>
</dbReference>
<dbReference type="Pfam" id="PF19296">
    <property type="entry name" value="RelA_AH_RIS"/>
    <property type="match status" value="2"/>
</dbReference>
<dbReference type="InterPro" id="IPR033655">
    <property type="entry name" value="TGS_RelA/SpoT"/>
</dbReference>
<comment type="function">
    <text evidence="5">In eubacteria ppGpp (guanosine 3'-diphosphate 5'-diphosphate) is a mediator of the stringent response that coordinates a variety of cellular activities in response to changes in nutritional abundance.</text>
</comment>
<dbReference type="AlphaFoldDB" id="H8Z7M6"/>
<comment type="catalytic activity">
    <reaction evidence="4">
        <text>guanosine 3',5'-bis(diphosphate) + H2O = GDP + diphosphate + H(+)</text>
        <dbReference type="Rhea" id="RHEA:14253"/>
        <dbReference type="ChEBI" id="CHEBI:15377"/>
        <dbReference type="ChEBI" id="CHEBI:15378"/>
        <dbReference type="ChEBI" id="CHEBI:33019"/>
        <dbReference type="ChEBI" id="CHEBI:58189"/>
        <dbReference type="ChEBI" id="CHEBI:77828"/>
        <dbReference type="EC" id="3.1.7.2"/>
    </reaction>
</comment>
<dbReference type="SMART" id="SM00954">
    <property type="entry name" value="RelA_SpoT"/>
    <property type="match status" value="1"/>
</dbReference>
<dbReference type="FunFam" id="1.10.3210.10:FF:000001">
    <property type="entry name" value="GTP pyrophosphokinase RelA"/>
    <property type="match status" value="1"/>
</dbReference>
<dbReference type="eggNOG" id="COG0317">
    <property type="taxonomic scope" value="Bacteria"/>
</dbReference>
<dbReference type="EC" id="3.1.7.2" evidence="3"/>
<feature type="domain" description="ACT" evidence="7">
    <location>
        <begin position="707"/>
        <end position="781"/>
    </location>
</feature>
<dbReference type="InterPro" id="IPR012676">
    <property type="entry name" value="TGS-like"/>
</dbReference>
<keyword evidence="1" id="KW-0378">Hydrolase</keyword>
<dbReference type="Gene3D" id="3.30.460.10">
    <property type="entry name" value="Beta Polymerase, domain 2"/>
    <property type="match status" value="1"/>
</dbReference>
<dbReference type="InterPro" id="IPR004095">
    <property type="entry name" value="TGS"/>
</dbReference>
<reference evidence="11" key="1">
    <citation type="submission" date="2011-06" db="EMBL/GenBank/DDBJ databases">
        <authorList>
            <consortium name="US DOE Joint Genome Institute (JGI-PGF)"/>
            <person name="Lucas S."/>
            <person name="Han J."/>
            <person name="Lapidus A."/>
            <person name="Cheng J.-F."/>
            <person name="Goodwin L."/>
            <person name="Pitluck S."/>
            <person name="Peters L."/>
            <person name="Land M.L."/>
            <person name="Hauser L."/>
            <person name="Vogl K."/>
            <person name="Liu Z."/>
            <person name="Overmann J."/>
            <person name="Frigaard N.-U."/>
            <person name="Bryant D.A."/>
            <person name="Woyke T.J."/>
        </authorList>
    </citation>
    <scope>NUCLEOTIDE SEQUENCE [LARGE SCALE GENOMIC DNA]</scope>
    <source>
        <strain evidence="11">970</strain>
    </source>
</reference>
<dbReference type="InterPro" id="IPR002912">
    <property type="entry name" value="ACT_dom"/>
</dbReference>
<evidence type="ECO:0000313" key="10">
    <source>
        <dbReference type="EMBL" id="EIC19879.1"/>
    </source>
</evidence>
<accession>H8Z7M6</accession>
<dbReference type="Gene3D" id="3.30.70.260">
    <property type="match status" value="1"/>
</dbReference>
<feature type="domain" description="TGS" evidence="9">
    <location>
        <begin position="456"/>
        <end position="517"/>
    </location>
</feature>
<dbReference type="PROSITE" id="PS51880">
    <property type="entry name" value="TGS"/>
    <property type="match status" value="1"/>
</dbReference>
<dbReference type="SMART" id="SM00471">
    <property type="entry name" value="HDc"/>
    <property type="match status" value="1"/>
</dbReference>
<dbReference type="SUPFAM" id="SSF55021">
    <property type="entry name" value="ACT-like"/>
    <property type="match status" value="1"/>
</dbReference>
<dbReference type="STRING" id="631362.Thi970DRAFT_03485"/>
<comment type="similarity">
    <text evidence="5">Belongs to the relA/spoT family.</text>
</comment>
<dbReference type="InterPro" id="IPR045600">
    <property type="entry name" value="RelA/SpoT_AH_RIS"/>
</dbReference>
<dbReference type="InterPro" id="IPR003607">
    <property type="entry name" value="HD/PDEase_dom"/>
</dbReference>
<dbReference type="GO" id="GO:0042594">
    <property type="term" value="P:response to starvation"/>
    <property type="evidence" value="ECO:0007669"/>
    <property type="project" value="TreeGrafter"/>
</dbReference>
<dbReference type="GO" id="GO:0015970">
    <property type="term" value="P:guanosine tetraphosphate biosynthetic process"/>
    <property type="evidence" value="ECO:0007669"/>
    <property type="project" value="UniProtKB-UniPathway"/>
</dbReference>
<dbReference type="InterPro" id="IPR006674">
    <property type="entry name" value="HD_domain"/>
</dbReference>
<dbReference type="EMBL" id="JH603170">
    <property type="protein sequence ID" value="EIC19879.1"/>
    <property type="molecule type" value="Genomic_DNA"/>
</dbReference>
<dbReference type="OrthoDB" id="9805041at2"/>
<evidence type="ECO:0000256" key="5">
    <source>
        <dbReference type="RuleBase" id="RU003847"/>
    </source>
</evidence>
<dbReference type="PROSITE" id="PS51831">
    <property type="entry name" value="HD"/>
    <property type="match status" value="1"/>
</dbReference>
<dbReference type="UniPathway" id="UPA00908">
    <property type="reaction ID" value="UER00886"/>
</dbReference>
<protein>
    <recommendedName>
        <fullName evidence="3">guanosine-3',5'-bis(diphosphate) 3'-diphosphatase</fullName>
        <ecNumber evidence="3">3.1.7.2</ecNumber>
    </recommendedName>
</protein>
<feature type="domain" description="HD" evidence="8">
    <location>
        <begin position="116"/>
        <end position="215"/>
    </location>
</feature>
<dbReference type="GO" id="GO:0008893">
    <property type="term" value="F:guanosine-3',5'-bis(diphosphate) 3'-diphosphatase activity"/>
    <property type="evidence" value="ECO:0007669"/>
    <property type="project" value="UniProtKB-EC"/>
</dbReference>
<dbReference type="SUPFAM" id="SSF81301">
    <property type="entry name" value="Nucleotidyltransferase"/>
    <property type="match status" value="1"/>
</dbReference>
<dbReference type="Pfam" id="PF04607">
    <property type="entry name" value="RelA_SpoT"/>
    <property type="match status" value="1"/>
</dbReference>
<dbReference type="Pfam" id="PF02824">
    <property type="entry name" value="TGS"/>
    <property type="match status" value="1"/>
</dbReference>
<reference evidence="10 11" key="2">
    <citation type="submission" date="2011-11" db="EMBL/GenBank/DDBJ databases">
        <authorList>
            <consortium name="US DOE Joint Genome Institute"/>
            <person name="Lucas S."/>
            <person name="Han J."/>
            <person name="Lapidus A."/>
            <person name="Cheng J.-F."/>
            <person name="Goodwin L."/>
            <person name="Pitluck S."/>
            <person name="Peters L."/>
            <person name="Ovchinnikova G."/>
            <person name="Zhang X."/>
            <person name="Detter J.C."/>
            <person name="Han C."/>
            <person name="Tapia R."/>
            <person name="Land M."/>
            <person name="Hauser L."/>
            <person name="Kyrpides N."/>
            <person name="Ivanova N."/>
            <person name="Pagani I."/>
            <person name="Vogl K."/>
            <person name="Liu Z."/>
            <person name="Overmann J."/>
            <person name="Frigaard N.-U."/>
            <person name="Bryant D."/>
            <person name="Woyke T."/>
        </authorList>
    </citation>
    <scope>NUCLEOTIDE SEQUENCE [LARGE SCALE GENOMIC DNA]</scope>
    <source>
        <strain evidence="10 11">970</strain>
    </source>
</reference>
<gene>
    <name evidence="10" type="ORF">Thi970DRAFT_03485</name>
</gene>
<sequence>MGDTAFAASVAEAAIPALKGDADPVSADPDSPDRDPASLDARVPGATAVPASRLQPPPAPAHERADIKPGTRFLISDLCKQLEGYLPREQISEIYRAYLFSAEAHEGQARTSGEPYIYHPIAVARILADLRMDHKCLMAAILHDVVEDTPTAKEQIAEVFDDEIAELVDGVSKLTQIKFKTDAEKEAANFSKMMLAMTRDIRVILVKLADRLHNMRTMGVMPPEKRRRKSRETLDIYAPIANRLGINSIRLALEDFGFSHLWPWRHFVLNNAVCKVRCGHHEMIASVESAIRHRLEQQGIVAEVTGREKHLYSIYCKMRDEGKSFRDLVDVFAFRVIVDSIDTCYRVLGQVHNLYKPVPGRFKDYIAIPKSNGYQSIHTVLFGPQGVKIEIQIRSTDMHRVAESGIASHWLYKTGGEHGKTPALASDWLQNLLELQRDSGNPREFLEHVKVDLFPDDVYVFTPNGEIKVLPRGATAIDFAYAIHSDIGNTGVYAMIDRRPVPINSILRSGQTVEISTMASATPKTHWLKFVVTGKARANIRNFLKNMQQREAARLGRDLVNNELTNIGLSLDDISAEQIAAYALQTDASSADEMFADIGLGNRMPMLVARRLASPDSTEQPEPSTVTPSSSVSRQQLAILGTEGMVMTFPRCCRPIPGDQIAGLFNPGKGIVVHRLECHNLGDFEAKRGRWVDLQWAEAPSGDFITEIRIEVEDQRGALASIATAIAEAGSDIANIQSRDKAGGASTLDFQIKVQSRRHLARILRRLRQIPLVLRITRLCR</sequence>
<evidence type="ECO:0000256" key="4">
    <source>
        <dbReference type="ARBA" id="ARBA00047968"/>
    </source>
</evidence>
<dbReference type="InterPro" id="IPR045865">
    <property type="entry name" value="ACT-like_dom_sf"/>
</dbReference>
<dbReference type="Proteomes" id="UP000002964">
    <property type="component" value="Unassembled WGS sequence"/>
</dbReference>
<feature type="region of interest" description="Disordered" evidence="6">
    <location>
        <begin position="612"/>
        <end position="633"/>
    </location>
</feature>
<dbReference type="GO" id="GO:0005886">
    <property type="term" value="C:plasma membrane"/>
    <property type="evidence" value="ECO:0007669"/>
    <property type="project" value="TreeGrafter"/>
</dbReference>
<dbReference type="InterPro" id="IPR043519">
    <property type="entry name" value="NT_sf"/>
</dbReference>
<evidence type="ECO:0000259" key="9">
    <source>
        <dbReference type="PROSITE" id="PS51880"/>
    </source>
</evidence>
<keyword evidence="11" id="KW-1185">Reference proteome</keyword>
<dbReference type="HOGENOM" id="CLU_012300_3_0_6"/>
<dbReference type="InterPro" id="IPR012675">
    <property type="entry name" value="Beta-grasp_dom_sf"/>
</dbReference>
<dbReference type="PANTHER" id="PTHR21262">
    <property type="entry name" value="GUANOSINE-3',5'-BIS DIPHOSPHATE 3'-PYROPHOSPHOHYDROLASE"/>
    <property type="match status" value="1"/>
</dbReference>
<dbReference type="GO" id="GO:0008728">
    <property type="term" value="F:GTP diphosphokinase activity"/>
    <property type="evidence" value="ECO:0007669"/>
    <property type="project" value="TreeGrafter"/>
</dbReference>
<dbReference type="SUPFAM" id="SSF109604">
    <property type="entry name" value="HD-domain/PDEase-like"/>
    <property type="match status" value="1"/>
</dbReference>
<dbReference type="FunFam" id="3.10.20.30:FF:000002">
    <property type="entry name" value="GTP pyrophosphokinase (RelA/SpoT)"/>
    <property type="match status" value="1"/>
</dbReference>
<dbReference type="CDD" id="cd04876">
    <property type="entry name" value="ACT_RelA-SpoT"/>
    <property type="match status" value="1"/>
</dbReference>
<evidence type="ECO:0000256" key="2">
    <source>
        <dbReference type="ARBA" id="ARBA00024329"/>
    </source>
</evidence>
<dbReference type="RefSeq" id="WP_009150282.1">
    <property type="nucleotide sequence ID" value="NZ_CP121471.1"/>
</dbReference>
<dbReference type="InterPro" id="IPR004811">
    <property type="entry name" value="RelA/Spo_fam"/>
</dbReference>
<organism evidence="10 11">
    <name type="scientific">Thiorhodovibrio frisius</name>
    <dbReference type="NCBI Taxonomy" id="631362"/>
    <lineage>
        <taxon>Bacteria</taxon>
        <taxon>Pseudomonadati</taxon>
        <taxon>Pseudomonadota</taxon>
        <taxon>Gammaproteobacteria</taxon>
        <taxon>Chromatiales</taxon>
        <taxon>Chromatiaceae</taxon>
        <taxon>Thiorhodovibrio</taxon>
    </lineage>
</organism>
<evidence type="ECO:0000256" key="3">
    <source>
        <dbReference type="ARBA" id="ARBA00024387"/>
    </source>
</evidence>
<dbReference type="SUPFAM" id="SSF81271">
    <property type="entry name" value="TGS-like"/>
    <property type="match status" value="1"/>
</dbReference>
<dbReference type="CDD" id="cd00077">
    <property type="entry name" value="HDc"/>
    <property type="match status" value="1"/>
</dbReference>
<feature type="region of interest" description="Disordered" evidence="6">
    <location>
        <begin position="17"/>
        <end position="65"/>
    </location>
</feature>
<dbReference type="Pfam" id="PF13328">
    <property type="entry name" value="HD_4"/>
    <property type="match status" value="1"/>
</dbReference>
<dbReference type="Gene3D" id="1.10.3210.10">
    <property type="entry name" value="Hypothetical protein af1432"/>
    <property type="match status" value="1"/>
</dbReference>
<name>H8Z7M6_9GAMM</name>
<evidence type="ECO:0000313" key="11">
    <source>
        <dbReference type="Proteomes" id="UP000002964"/>
    </source>
</evidence>
<dbReference type="PANTHER" id="PTHR21262:SF36">
    <property type="entry name" value="BIFUNCTIONAL (P)PPGPP SYNTHASE_HYDROLASE SPOT"/>
    <property type="match status" value="1"/>
</dbReference>
<dbReference type="FunFam" id="3.30.460.10:FF:000001">
    <property type="entry name" value="GTP pyrophosphokinase RelA"/>
    <property type="match status" value="1"/>
</dbReference>
<evidence type="ECO:0000259" key="7">
    <source>
        <dbReference type="PROSITE" id="PS51671"/>
    </source>
</evidence>
<dbReference type="GO" id="GO:0015949">
    <property type="term" value="P:nucleobase-containing small molecule interconversion"/>
    <property type="evidence" value="ECO:0007669"/>
    <property type="project" value="UniProtKB-ARBA"/>
</dbReference>
<dbReference type="Gene3D" id="3.10.20.30">
    <property type="match status" value="1"/>
</dbReference>
<proteinExistence type="inferred from homology"/>
<dbReference type="CDD" id="cd05399">
    <property type="entry name" value="NT_Rel-Spo_like"/>
    <property type="match status" value="1"/>
</dbReference>
<comment type="pathway">
    <text evidence="2">Purine metabolism; ppGpp biosynthesis; ppGpp from GDP: step 1/1.</text>
</comment>
<dbReference type="PROSITE" id="PS51671">
    <property type="entry name" value="ACT"/>
    <property type="match status" value="1"/>
</dbReference>
<evidence type="ECO:0000259" key="8">
    <source>
        <dbReference type="PROSITE" id="PS51831"/>
    </source>
</evidence>